<reference evidence="7" key="2">
    <citation type="submission" date="2025-09" db="UniProtKB">
        <authorList>
            <consortium name="Ensembl"/>
        </authorList>
    </citation>
    <scope>IDENTIFICATION</scope>
</reference>
<feature type="transmembrane region" description="Helical" evidence="5">
    <location>
        <begin position="154"/>
        <end position="181"/>
    </location>
</feature>
<evidence type="ECO:0000313" key="8">
    <source>
        <dbReference type="Proteomes" id="UP000694419"/>
    </source>
</evidence>
<keyword evidence="5" id="KW-1133">Transmembrane helix</keyword>
<dbReference type="GO" id="GO:0043204">
    <property type="term" value="C:perikaryon"/>
    <property type="evidence" value="ECO:0007669"/>
    <property type="project" value="TreeGrafter"/>
</dbReference>
<proteinExistence type="inferred from homology"/>
<evidence type="ECO:0000256" key="5">
    <source>
        <dbReference type="SAM" id="Phobius"/>
    </source>
</evidence>
<protein>
    <submittedName>
        <fullName evidence="7">Adenylate cyclase activating polypeptide 1</fullName>
    </submittedName>
</protein>
<keyword evidence="8" id="KW-1185">Reference proteome</keyword>
<dbReference type="Ensembl" id="ENSCPGT00000001115.1">
    <property type="protein sequence ID" value="ENSCPGP00000001002.1"/>
    <property type="gene ID" value="ENSCPGG00000000793.1"/>
</dbReference>
<feature type="transmembrane region" description="Helical" evidence="5">
    <location>
        <begin position="193"/>
        <end position="214"/>
    </location>
</feature>
<dbReference type="SMART" id="SM00070">
    <property type="entry name" value="GLUCA"/>
    <property type="match status" value="2"/>
</dbReference>
<name>A0A8C3J2I0_9CHAR</name>
<dbReference type="Proteomes" id="UP000694419">
    <property type="component" value="Unplaced"/>
</dbReference>
<dbReference type="GO" id="GO:0051428">
    <property type="term" value="F:peptide hormone receptor binding"/>
    <property type="evidence" value="ECO:0007669"/>
    <property type="project" value="TreeGrafter"/>
</dbReference>
<dbReference type="GO" id="GO:0031175">
    <property type="term" value="P:neuron projection development"/>
    <property type="evidence" value="ECO:0007669"/>
    <property type="project" value="TreeGrafter"/>
</dbReference>
<evidence type="ECO:0000259" key="6">
    <source>
        <dbReference type="PROSITE" id="PS00260"/>
    </source>
</evidence>
<accession>A0A8C3J2I0</accession>
<dbReference type="GO" id="GO:0007189">
    <property type="term" value="P:adenylate cyclase-activating G protein-coupled receptor signaling pathway"/>
    <property type="evidence" value="ECO:0007669"/>
    <property type="project" value="TreeGrafter"/>
</dbReference>
<dbReference type="GO" id="GO:0043005">
    <property type="term" value="C:neuron projection"/>
    <property type="evidence" value="ECO:0007669"/>
    <property type="project" value="TreeGrafter"/>
</dbReference>
<keyword evidence="3" id="KW-0964">Secreted</keyword>
<feature type="region of interest" description="Disordered" evidence="4">
    <location>
        <begin position="91"/>
        <end position="132"/>
    </location>
</feature>
<keyword evidence="5" id="KW-0472">Membrane</keyword>
<sequence length="372" mass="41534">NQQTTNCCFCVVFIPRVLPPSERRCHESFNSFRPQLGRQLYFCPHSGSFFSFFFLFFFFFFLCKRPALLVSQPNALSAGCLEFNGKDTKRLAGPSRSAPGAGGHRRGGRAGGGSAARRAPLRASPRRHSSCPEHLPPGAALPPSLPPPQAQPGAWWVVGCFFVRFFFFFIFFFFFLTAVFLSLPHRVAMCSKAILALLVYGIIMHCSVYCSPAAGLQYPALRLEDEVYDEDGNTLQDFAYDHEPLGIANPSSVIGEMYTLYYPPEKRHADGIFNKAYRKLLGQLSARKYLHSLMAKRVGGAGGGLGDEAEPLTKRHIDGIFTDSYSRYRKQMAVKKYLAAVLGKRVILMHLSAHSTMFTCSTEDHTSFIFTE</sequence>
<comment type="subcellular location">
    <subcellularLocation>
        <location evidence="1">Secreted</location>
    </subcellularLocation>
</comment>
<reference evidence="7" key="1">
    <citation type="submission" date="2025-08" db="UniProtKB">
        <authorList>
            <consortium name="Ensembl"/>
        </authorList>
    </citation>
    <scope>IDENTIFICATION</scope>
</reference>
<dbReference type="Pfam" id="PF00123">
    <property type="entry name" value="Hormone_2"/>
    <property type="match status" value="2"/>
</dbReference>
<evidence type="ECO:0000256" key="2">
    <source>
        <dbReference type="ARBA" id="ARBA00008369"/>
    </source>
</evidence>
<organism evidence="7 8">
    <name type="scientific">Calidris pygmaea</name>
    <name type="common">Spoon-billed sandpiper</name>
    <dbReference type="NCBI Taxonomy" id="425635"/>
    <lineage>
        <taxon>Eukaryota</taxon>
        <taxon>Metazoa</taxon>
        <taxon>Chordata</taxon>
        <taxon>Craniata</taxon>
        <taxon>Vertebrata</taxon>
        <taxon>Euteleostomi</taxon>
        <taxon>Archelosauria</taxon>
        <taxon>Archosauria</taxon>
        <taxon>Dinosauria</taxon>
        <taxon>Saurischia</taxon>
        <taxon>Theropoda</taxon>
        <taxon>Coelurosauria</taxon>
        <taxon>Aves</taxon>
        <taxon>Neognathae</taxon>
        <taxon>Neoaves</taxon>
        <taxon>Charadriiformes</taxon>
        <taxon>Scolopacidae</taxon>
        <taxon>Calidris</taxon>
    </lineage>
</organism>
<dbReference type="AlphaFoldDB" id="A0A8C3J2I0"/>
<feature type="domain" description="Glucagon / GIP / secretin / VIP family" evidence="6">
    <location>
        <begin position="316"/>
        <end position="338"/>
    </location>
</feature>
<comment type="similarity">
    <text evidence="2">Belongs to the glucagon family.</text>
</comment>
<evidence type="ECO:0000256" key="3">
    <source>
        <dbReference type="ARBA" id="ARBA00022525"/>
    </source>
</evidence>
<dbReference type="GO" id="GO:0032880">
    <property type="term" value="P:regulation of protein localization"/>
    <property type="evidence" value="ECO:0007669"/>
    <property type="project" value="TreeGrafter"/>
</dbReference>
<dbReference type="GO" id="GO:0070374">
    <property type="term" value="P:positive regulation of ERK1 and ERK2 cascade"/>
    <property type="evidence" value="ECO:0007669"/>
    <property type="project" value="TreeGrafter"/>
</dbReference>
<evidence type="ECO:0000256" key="1">
    <source>
        <dbReference type="ARBA" id="ARBA00004613"/>
    </source>
</evidence>
<keyword evidence="5" id="KW-0812">Transmembrane</keyword>
<dbReference type="GO" id="GO:0005576">
    <property type="term" value="C:extracellular region"/>
    <property type="evidence" value="ECO:0007669"/>
    <property type="project" value="UniProtKB-SubCell"/>
</dbReference>
<dbReference type="GO" id="GO:0005184">
    <property type="term" value="F:neuropeptide hormone activity"/>
    <property type="evidence" value="ECO:0007669"/>
    <property type="project" value="InterPro"/>
</dbReference>
<dbReference type="GO" id="GO:0016521">
    <property type="term" value="F:pituitary adenylate cyclase activating polypeptide activity"/>
    <property type="evidence" value="ECO:0007669"/>
    <property type="project" value="TreeGrafter"/>
</dbReference>
<dbReference type="InterPro" id="IPR000532">
    <property type="entry name" value="Glucagon_GIP_secretin_VIP"/>
</dbReference>
<dbReference type="PANTHER" id="PTHR11213:SF1">
    <property type="entry name" value="PITUITARY ADENYLATE CYCLASE-ACTIVATING POLYPEPTIDE"/>
    <property type="match status" value="1"/>
</dbReference>
<evidence type="ECO:0000256" key="4">
    <source>
        <dbReference type="SAM" id="MobiDB-lite"/>
    </source>
</evidence>
<evidence type="ECO:0000313" key="7">
    <source>
        <dbReference type="Ensembl" id="ENSCPGP00000001002.1"/>
    </source>
</evidence>
<dbReference type="GO" id="GO:0007218">
    <property type="term" value="P:neuropeptide signaling pathway"/>
    <property type="evidence" value="ECO:0007669"/>
    <property type="project" value="TreeGrafter"/>
</dbReference>
<dbReference type="PROSITE" id="PS00260">
    <property type="entry name" value="GLUCAGON"/>
    <property type="match status" value="1"/>
</dbReference>
<feature type="transmembrane region" description="Helical" evidence="5">
    <location>
        <begin position="40"/>
        <end position="62"/>
    </location>
</feature>
<dbReference type="PANTHER" id="PTHR11213">
    <property type="entry name" value="GLUCAGON-FAMILY NEUROPEPTIDE"/>
    <property type="match status" value="1"/>
</dbReference>
<dbReference type="InterPro" id="IPR046963">
    <property type="entry name" value="VIP/GHRH-like"/>
</dbReference>